<dbReference type="Pfam" id="PF01679">
    <property type="entry name" value="Pmp3"/>
    <property type="match status" value="1"/>
</dbReference>
<feature type="transmembrane region" description="Helical" evidence="6">
    <location>
        <begin position="32"/>
        <end position="53"/>
    </location>
</feature>
<accession>A0A1L9NG30</accession>
<dbReference type="PROSITE" id="PS01309">
    <property type="entry name" value="UPF0057"/>
    <property type="match status" value="1"/>
</dbReference>
<gene>
    <name evidence="7" type="ORF">ASPTUDRAFT_406968</name>
</gene>
<name>A0A1L9NG30_ASPTC</name>
<dbReference type="STRING" id="767770.A0A1L9NG30"/>
<dbReference type="PANTHER" id="PTHR21659">
    <property type="entry name" value="HYDROPHOBIC PROTEIN RCI2 LOW TEMPERATURE AND SALT RESPONSIVE PROTEIN LTI6 -RELATED"/>
    <property type="match status" value="1"/>
</dbReference>
<evidence type="ECO:0000256" key="3">
    <source>
        <dbReference type="ARBA" id="ARBA00022692"/>
    </source>
</evidence>
<dbReference type="GO" id="GO:0016020">
    <property type="term" value="C:membrane"/>
    <property type="evidence" value="ECO:0007669"/>
    <property type="project" value="UniProtKB-SubCell"/>
</dbReference>
<comment type="similarity">
    <text evidence="2">Belongs to the UPF0057 (PMP3) family.</text>
</comment>
<keyword evidence="3 6" id="KW-0812">Transmembrane</keyword>
<evidence type="ECO:0000256" key="1">
    <source>
        <dbReference type="ARBA" id="ARBA00004370"/>
    </source>
</evidence>
<dbReference type="VEuPathDB" id="FungiDB:ASPTUDRAFT_406968"/>
<dbReference type="Proteomes" id="UP000184304">
    <property type="component" value="Unassembled WGS sequence"/>
</dbReference>
<evidence type="ECO:0000256" key="2">
    <source>
        <dbReference type="ARBA" id="ARBA00009530"/>
    </source>
</evidence>
<dbReference type="PANTHER" id="PTHR21659:SF42">
    <property type="entry name" value="UPF0057 MEMBRANE PROTEIN ZK632.10-RELATED"/>
    <property type="match status" value="1"/>
</dbReference>
<evidence type="ECO:0000313" key="8">
    <source>
        <dbReference type="Proteomes" id="UP000184304"/>
    </source>
</evidence>
<dbReference type="EMBL" id="KV878180">
    <property type="protein sequence ID" value="OJI88201.1"/>
    <property type="molecule type" value="Genomic_DNA"/>
</dbReference>
<evidence type="ECO:0008006" key="9">
    <source>
        <dbReference type="Google" id="ProtNLM"/>
    </source>
</evidence>
<organism evidence="7 8">
    <name type="scientific">Aspergillus tubingensis (strain CBS 134.48)</name>
    <dbReference type="NCBI Taxonomy" id="767770"/>
    <lineage>
        <taxon>Eukaryota</taxon>
        <taxon>Fungi</taxon>
        <taxon>Dikarya</taxon>
        <taxon>Ascomycota</taxon>
        <taxon>Pezizomycotina</taxon>
        <taxon>Eurotiomycetes</taxon>
        <taxon>Eurotiomycetidae</taxon>
        <taxon>Eurotiales</taxon>
        <taxon>Aspergillaceae</taxon>
        <taxon>Aspergillus</taxon>
        <taxon>Aspergillus subgen. Circumdati</taxon>
    </lineage>
</organism>
<dbReference type="OMA" id="EYVYYER"/>
<dbReference type="OrthoDB" id="2152119at2759"/>
<keyword evidence="8" id="KW-1185">Reference proteome</keyword>
<evidence type="ECO:0000256" key="4">
    <source>
        <dbReference type="ARBA" id="ARBA00022989"/>
    </source>
</evidence>
<comment type="subcellular location">
    <subcellularLocation>
        <location evidence="1">Membrane</location>
    </subcellularLocation>
</comment>
<sequence length="94" mass="10281">MAGTCSMLCLILITLFIPPLGVFMISGCSVDLLINILLTILGYLPGHIHAFYLEYVYYANHNAGTGEAPRRAPGVYSERIQRGGNHHTTYGTIP</sequence>
<proteinExistence type="inferred from homology"/>
<protein>
    <recommendedName>
        <fullName evidence="9">Stress response RCI peptide</fullName>
    </recommendedName>
</protein>
<feature type="transmembrane region" description="Helical" evidence="6">
    <location>
        <begin position="7"/>
        <end position="26"/>
    </location>
</feature>
<dbReference type="InterPro" id="IPR000612">
    <property type="entry name" value="PMP3"/>
</dbReference>
<reference evidence="8" key="1">
    <citation type="journal article" date="2017" name="Genome Biol.">
        <title>Comparative genomics reveals high biological diversity and specific adaptations in the industrially and medically important fungal genus Aspergillus.</title>
        <authorList>
            <person name="de Vries R.P."/>
            <person name="Riley R."/>
            <person name="Wiebenga A."/>
            <person name="Aguilar-Osorio G."/>
            <person name="Amillis S."/>
            <person name="Uchima C.A."/>
            <person name="Anderluh G."/>
            <person name="Asadollahi M."/>
            <person name="Askin M."/>
            <person name="Barry K."/>
            <person name="Battaglia E."/>
            <person name="Bayram O."/>
            <person name="Benocci T."/>
            <person name="Braus-Stromeyer S.A."/>
            <person name="Caldana C."/>
            <person name="Canovas D."/>
            <person name="Cerqueira G.C."/>
            <person name="Chen F."/>
            <person name="Chen W."/>
            <person name="Choi C."/>
            <person name="Clum A."/>
            <person name="Dos Santos R.A."/>
            <person name="Damasio A.R."/>
            <person name="Diallinas G."/>
            <person name="Emri T."/>
            <person name="Fekete E."/>
            <person name="Flipphi M."/>
            <person name="Freyberg S."/>
            <person name="Gallo A."/>
            <person name="Gournas C."/>
            <person name="Habgood R."/>
            <person name="Hainaut M."/>
            <person name="Harispe M.L."/>
            <person name="Henrissat B."/>
            <person name="Hilden K.S."/>
            <person name="Hope R."/>
            <person name="Hossain A."/>
            <person name="Karabika E."/>
            <person name="Karaffa L."/>
            <person name="Karanyi Z."/>
            <person name="Krasevec N."/>
            <person name="Kuo A."/>
            <person name="Kusch H."/>
            <person name="LaButti K."/>
            <person name="Lagendijk E.L."/>
            <person name="Lapidus A."/>
            <person name="Levasseur A."/>
            <person name="Lindquist E."/>
            <person name="Lipzen A."/>
            <person name="Logrieco A.F."/>
            <person name="MacCabe A."/>
            <person name="Maekelae M.R."/>
            <person name="Malavazi I."/>
            <person name="Melin P."/>
            <person name="Meyer V."/>
            <person name="Mielnichuk N."/>
            <person name="Miskei M."/>
            <person name="Molnar A.P."/>
            <person name="Mule G."/>
            <person name="Ngan C.Y."/>
            <person name="Orejas M."/>
            <person name="Orosz E."/>
            <person name="Ouedraogo J.P."/>
            <person name="Overkamp K.M."/>
            <person name="Park H.-S."/>
            <person name="Perrone G."/>
            <person name="Piumi F."/>
            <person name="Punt P.J."/>
            <person name="Ram A.F."/>
            <person name="Ramon A."/>
            <person name="Rauscher S."/>
            <person name="Record E."/>
            <person name="Riano-Pachon D.M."/>
            <person name="Robert V."/>
            <person name="Roehrig J."/>
            <person name="Ruller R."/>
            <person name="Salamov A."/>
            <person name="Salih N.S."/>
            <person name="Samson R.A."/>
            <person name="Sandor E."/>
            <person name="Sanguinetti M."/>
            <person name="Schuetze T."/>
            <person name="Sepcic K."/>
            <person name="Shelest E."/>
            <person name="Sherlock G."/>
            <person name="Sophianopoulou V."/>
            <person name="Squina F.M."/>
            <person name="Sun H."/>
            <person name="Susca A."/>
            <person name="Todd R.B."/>
            <person name="Tsang A."/>
            <person name="Unkles S.E."/>
            <person name="van de Wiele N."/>
            <person name="van Rossen-Uffink D."/>
            <person name="Oliveira J.V."/>
            <person name="Vesth T.C."/>
            <person name="Visser J."/>
            <person name="Yu J.-H."/>
            <person name="Zhou M."/>
            <person name="Andersen M.R."/>
            <person name="Archer D.B."/>
            <person name="Baker S.E."/>
            <person name="Benoit I."/>
            <person name="Brakhage A.A."/>
            <person name="Braus G.H."/>
            <person name="Fischer R."/>
            <person name="Frisvad J.C."/>
            <person name="Goldman G.H."/>
            <person name="Houbraken J."/>
            <person name="Oakley B."/>
            <person name="Pocsi I."/>
            <person name="Scazzocchio C."/>
            <person name="Seiboth B."/>
            <person name="vanKuyk P.A."/>
            <person name="Wortman J."/>
            <person name="Dyer P.S."/>
            <person name="Grigoriev I.V."/>
        </authorList>
    </citation>
    <scope>NUCLEOTIDE SEQUENCE [LARGE SCALE GENOMIC DNA]</scope>
    <source>
        <strain evidence="8">CBS 134.48</strain>
    </source>
</reference>
<evidence type="ECO:0000313" key="7">
    <source>
        <dbReference type="EMBL" id="OJI88201.1"/>
    </source>
</evidence>
<evidence type="ECO:0000256" key="5">
    <source>
        <dbReference type="ARBA" id="ARBA00023136"/>
    </source>
</evidence>
<keyword evidence="4 6" id="KW-1133">Transmembrane helix</keyword>
<evidence type="ECO:0000256" key="6">
    <source>
        <dbReference type="SAM" id="Phobius"/>
    </source>
</evidence>
<keyword evidence="5 6" id="KW-0472">Membrane</keyword>
<dbReference type="AlphaFoldDB" id="A0A1L9NG30"/>